<sequence length="84" mass="9118">MKSNTTGANDESNSNYATKVNIEIRCPDCETPNNVDATITRDGAVTVGSYLCGFNSYRDGCGEDIFVEPFHMEMTQSVIEGVDA</sequence>
<comment type="caution">
    <text evidence="1">The sequence shown here is derived from an EMBL/GenBank/DDBJ whole genome shotgun (WGS) entry which is preliminary data.</text>
</comment>
<dbReference type="AlphaFoldDB" id="A0A5D5AGD5"/>
<organism evidence="1 2">
    <name type="scientific">Natrialba swarupiae</name>
    <dbReference type="NCBI Taxonomy" id="2448032"/>
    <lineage>
        <taxon>Archaea</taxon>
        <taxon>Methanobacteriati</taxon>
        <taxon>Methanobacteriota</taxon>
        <taxon>Stenosarchaea group</taxon>
        <taxon>Halobacteria</taxon>
        <taxon>Halobacteriales</taxon>
        <taxon>Natrialbaceae</taxon>
        <taxon>Natrialba</taxon>
    </lineage>
</organism>
<protein>
    <submittedName>
        <fullName evidence="1">Uncharacterized protein</fullName>
    </submittedName>
</protein>
<evidence type="ECO:0000313" key="1">
    <source>
        <dbReference type="EMBL" id="TYT60859.1"/>
    </source>
</evidence>
<dbReference type="Proteomes" id="UP000324104">
    <property type="component" value="Unassembled WGS sequence"/>
</dbReference>
<evidence type="ECO:0000313" key="2">
    <source>
        <dbReference type="Proteomes" id="UP000324104"/>
    </source>
</evidence>
<name>A0A5D5AGD5_9EURY</name>
<accession>A0A5D5AGD5</accession>
<dbReference type="RefSeq" id="WP_149082626.1">
    <property type="nucleotide sequence ID" value="NZ_VTAW01000028.1"/>
</dbReference>
<keyword evidence="2" id="KW-1185">Reference proteome</keyword>
<gene>
    <name evidence="1" type="ORF">FYC77_16665</name>
</gene>
<proteinExistence type="predicted"/>
<dbReference type="EMBL" id="VTAW01000028">
    <property type="protein sequence ID" value="TYT60859.1"/>
    <property type="molecule type" value="Genomic_DNA"/>
</dbReference>
<reference evidence="1 2" key="1">
    <citation type="submission" date="2019-08" db="EMBL/GenBank/DDBJ databases">
        <title>Archaea genome.</title>
        <authorList>
            <person name="Kajale S."/>
            <person name="Shouche Y."/>
            <person name="Deshpande N."/>
            <person name="Sharma A."/>
        </authorList>
    </citation>
    <scope>NUCLEOTIDE SEQUENCE [LARGE SCALE GENOMIC DNA]</scope>
    <source>
        <strain evidence="1 2">ESP3B_9</strain>
    </source>
</reference>